<gene>
    <name evidence="1" type="ORF">H9Q79_16925</name>
</gene>
<sequence length="138" mass="16385">MKKFKVAAFDAEVYQALSDPVVFYYGEEQDWDGPVRIHEMLDFPEEIEPWIPCIPDYKINLVSSRTVDKENFQTGLREVFELLGVMGDREKLERQKGKRKLHLNSWKVWAPFPRNCAAEYWRRETQRCWVVGCGRRQG</sequence>
<evidence type="ECO:0000313" key="2">
    <source>
        <dbReference type="Proteomes" id="UP000515860"/>
    </source>
</evidence>
<reference evidence="1 2" key="1">
    <citation type="submission" date="2020-08" db="EMBL/GenBank/DDBJ databases">
        <authorList>
            <person name="Liu C."/>
            <person name="Sun Q."/>
        </authorList>
    </citation>
    <scope>NUCLEOTIDE SEQUENCE [LARGE SCALE GENOMIC DNA]</scope>
    <source>
        <strain evidence="1 2">NSJ-29</strain>
    </source>
</reference>
<keyword evidence="2" id="KW-1185">Reference proteome</keyword>
<evidence type="ECO:0000313" key="1">
    <source>
        <dbReference type="EMBL" id="QNM08517.1"/>
    </source>
</evidence>
<organism evidence="1 2">
    <name type="scientific">Wansuia hejianensis</name>
    <dbReference type="NCBI Taxonomy" id="2763667"/>
    <lineage>
        <taxon>Bacteria</taxon>
        <taxon>Bacillati</taxon>
        <taxon>Bacillota</taxon>
        <taxon>Clostridia</taxon>
        <taxon>Lachnospirales</taxon>
        <taxon>Lachnospiraceae</taxon>
        <taxon>Wansuia</taxon>
    </lineage>
</organism>
<dbReference type="EMBL" id="CP060635">
    <property type="protein sequence ID" value="QNM08517.1"/>
    <property type="molecule type" value="Genomic_DNA"/>
</dbReference>
<dbReference type="RefSeq" id="WP_118646677.1">
    <property type="nucleotide sequence ID" value="NZ_CP060635.1"/>
</dbReference>
<dbReference type="KEGG" id="whj:H9Q79_16925"/>
<protein>
    <submittedName>
        <fullName evidence="1">Uncharacterized protein</fullName>
    </submittedName>
</protein>
<dbReference type="AlphaFoldDB" id="A0A7G9GCI5"/>
<dbReference type="Proteomes" id="UP000515860">
    <property type="component" value="Chromosome"/>
</dbReference>
<accession>A0A7G9GCI5</accession>
<name>A0A7G9GCI5_9FIRM</name>
<proteinExistence type="predicted"/>